<protein>
    <submittedName>
        <fullName evidence="2">Uncharacterized protein</fullName>
    </submittedName>
</protein>
<proteinExistence type="predicted"/>
<organism evidence="2 3">
    <name type="scientific">Blastomyces parvus</name>
    <dbReference type="NCBI Taxonomy" id="2060905"/>
    <lineage>
        <taxon>Eukaryota</taxon>
        <taxon>Fungi</taxon>
        <taxon>Dikarya</taxon>
        <taxon>Ascomycota</taxon>
        <taxon>Pezizomycotina</taxon>
        <taxon>Eurotiomycetes</taxon>
        <taxon>Eurotiomycetidae</taxon>
        <taxon>Onygenales</taxon>
        <taxon>Ajellomycetaceae</taxon>
        <taxon>Blastomyces</taxon>
    </lineage>
</organism>
<dbReference type="Proteomes" id="UP000224080">
    <property type="component" value="Unassembled WGS sequence"/>
</dbReference>
<gene>
    <name evidence="2" type="ORF">GX51_05877</name>
</gene>
<dbReference type="EMBL" id="PDNC01000088">
    <property type="protein sequence ID" value="PGH00273.1"/>
    <property type="molecule type" value="Genomic_DNA"/>
</dbReference>
<feature type="compositionally biased region" description="Polar residues" evidence="1">
    <location>
        <begin position="29"/>
        <end position="38"/>
    </location>
</feature>
<accession>A0A2B7WUK4</accession>
<name>A0A2B7WUK4_9EURO</name>
<evidence type="ECO:0000313" key="3">
    <source>
        <dbReference type="Proteomes" id="UP000224080"/>
    </source>
</evidence>
<keyword evidence="3" id="KW-1185">Reference proteome</keyword>
<dbReference type="AlphaFoldDB" id="A0A2B7WUK4"/>
<comment type="caution">
    <text evidence="2">The sequence shown here is derived from an EMBL/GenBank/DDBJ whole genome shotgun (WGS) entry which is preliminary data.</text>
</comment>
<sequence length="82" mass="9102">MLTHSLSLPETADATKQENVHTTKREPAETSSDPFASQRTHDNDPFARSVSAEPDSAASPTSIDRRMSKEWEEAVIWFLGLS</sequence>
<evidence type="ECO:0000313" key="2">
    <source>
        <dbReference type="EMBL" id="PGH00273.1"/>
    </source>
</evidence>
<feature type="region of interest" description="Disordered" evidence="1">
    <location>
        <begin position="1"/>
        <end position="66"/>
    </location>
</feature>
<evidence type="ECO:0000256" key="1">
    <source>
        <dbReference type="SAM" id="MobiDB-lite"/>
    </source>
</evidence>
<dbReference type="OrthoDB" id="5395727at2759"/>
<feature type="compositionally biased region" description="Basic and acidic residues" evidence="1">
    <location>
        <begin position="13"/>
        <end position="28"/>
    </location>
</feature>
<reference evidence="2 3" key="1">
    <citation type="submission" date="2017-10" db="EMBL/GenBank/DDBJ databases">
        <title>Comparative genomics in systemic dimorphic fungi from Ajellomycetaceae.</title>
        <authorList>
            <person name="Munoz J.F."/>
            <person name="Mcewen J.G."/>
            <person name="Clay O.K."/>
            <person name="Cuomo C.A."/>
        </authorList>
    </citation>
    <scope>NUCLEOTIDE SEQUENCE [LARGE SCALE GENOMIC DNA]</scope>
    <source>
        <strain evidence="2 3">UAMH130</strain>
    </source>
</reference>